<organism evidence="9 12">
    <name type="scientific">Tatumella citrea</name>
    <name type="common">Pantoea citrea</name>
    <dbReference type="NCBI Taxonomy" id="53336"/>
    <lineage>
        <taxon>Bacteria</taxon>
        <taxon>Pseudomonadati</taxon>
        <taxon>Pseudomonadota</taxon>
        <taxon>Gammaproteobacteria</taxon>
        <taxon>Enterobacterales</taxon>
        <taxon>Erwiniaceae</taxon>
        <taxon>Tatumella</taxon>
    </lineage>
</organism>
<accession>A0A1Y0LC94</accession>
<keyword evidence="5 7" id="KW-1133">Transmembrane helix</keyword>
<comment type="similarity">
    <text evidence="2">Belongs to the EamA transporter family.</text>
</comment>
<keyword evidence="6 7" id="KW-0472">Membrane</keyword>
<proteinExistence type="inferred from homology"/>
<feature type="domain" description="EamA" evidence="8">
    <location>
        <begin position="160"/>
        <end position="294"/>
    </location>
</feature>
<dbReference type="InterPro" id="IPR000620">
    <property type="entry name" value="EamA_dom"/>
</dbReference>
<evidence type="ECO:0000259" key="8">
    <source>
        <dbReference type="Pfam" id="PF00892"/>
    </source>
</evidence>
<feature type="domain" description="EamA" evidence="8">
    <location>
        <begin position="10"/>
        <end position="142"/>
    </location>
</feature>
<dbReference type="Pfam" id="PF00892">
    <property type="entry name" value="EamA"/>
    <property type="match status" value="2"/>
</dbReference>
<dbReference type="AlphaFoldDB" id="A0A1Y0LC94"/>
<feature type="transmembrane region" description="Helical" evidence="7">
    <location>
        <begin position="127"/>
        <end position="145"/>
    </location>
</feature>
<evidence type="ECO:0000313" key="11">
    <source>
        <dbReference type="Proteomes" id="UP000195729"/>
    </source>
</evidence>
<dbReference type="SUPFAM" id="SSF103481">
    <property type="entry name" value="Multidrug resistance efflux transporter EmrE"/>
    <property type="match status" value="2"/>
</dbReference>
<keyword evidence="4 7" id="KW-0812">Transmembrane</keyword>
<keyword evidence="11" id="KW-1185">Reference proteome</keyword>
<evidence type="ECO:0000256" key="4">
    <source>
        <dbReference type="ARBA" id="ARBA00022692"/>
    </source>
</evidence>
<dbReference type="Proteomes" id="UP000195814">
    <property type="component" value="Chromosome"/>
</dbReference>
<reference evidence="11 12" key="1">
    <citation type="submission" date="2016-05" db="EMBL/GenBank/DDBJ databases">
        <title>Complete genome sequence of two 2,5-diketo-D-glunonic acid producing strain Tatumella citrea.</title>
        <authorList>
            <person name="Duan C."/>
            <person name="Yang J."/>
            <person name="Yang S."/>
        </authorList>
    </citation>
    <scope>NUCLEOTIDE SEQUENCE [LARGE SCALE GENOMIC DNA]</scope>
    <source>
        <strain evidence="10 11">ATCC 39140</strain>
        <strain evidence="9 12">DSM 13699</strain>
    </source>
</reference>
<feature type="transmembrane region" description="Helical" evidence="7">
    <location>
        <begin position="187"/>
        <end position="210"/>
    </location>
</feature>
<evidence type="ECO:0000256" key="1">
    <source>
        <dbReference type="ARBA" id="ARBA00004651"/>
    </source>
</evidence>
<evidence type="ECO:0000313" key="9">
    <source>
        <dbReference type="EMBL" id="ARU95218.1"/>
    </source>
</evidence>
<evidence type="ECO:0000256" key="6">
    <source>
        <dbReference type="ARBA" id="ARBA00023136"/>
    </source>
</evidence>
<feature type="transmembrane region" description="Helical" evidence="7">
    <location>
        <begin position="252"/>
        <end position="271"/>
    </location>
</feature>
<feature type="transmembrane region" description="Helical" evidence="7">
    <location>
        <begin position="38"/>
        <end position="57"/>
    </location>
</feature>
<feature type="transmembrane region" description="Helical" evidence="7">
    <location>
        <begin position="222"/>
        <end position="240"/>
    </location>
</feature>
<dbReference type="OrthoDB" id="9787117at2"/>
<dbReference type="EMBL" id="CP015581">
    <property type="protein sequence ID" value="ARU99258.1"/>
    <property type="molecule type" value="Genomic_DNA"/>
</dbReference>
<dbReference type="KEGG" id="tci:A7K98_16575"/>
<dbReference type="InterPro" id="IPR050638">
    <property type="entry name" value="AA-Vitamin_Transporters"/>
</dbReference>
<comment type="subcellular location">
    <subcellularLocation>
        <location evidence="1">Cell membrane</location>
        <topology evidence="1">Multi-pass membrane protein</topology>
    </subcellularLocation>
</comment>
<feature type="transmembrane region" description="Helical" evidence="7">
    <location>
        <begin position="69"/>
        <end position="88"/>
    </location>
</feature>
<dbReference type="InterPro" id="IPR037185">
    <property type="entry name" value="EmrE-like"/>
</dbReference>
<feature type="transmembrane region" description="Helical" evidence="7">
    <location>
        <begin position="94"/>
        <end position="115"/>
    </location>
</feature>
<evidence type="ECO:0000313" key="10">
    <source>
        <dbReference type="EMBL" id="ARU99258.1"/>
    </source>
</evidence>
<dbReference type="Gene3D" id="1.10.3730.20">
    <property type="match status" value="1"/>
</dbReference>
<dbReference type="PANTHER" id="PTHR32322:SF2">
    <property type="entry name" value="EAMA DOMAIN-CONTAINING PROTEIN"/>
    <property type="match status" value="1"/>
</dbReference>
<evidence type="ECO:0000313" key="12">
    <source>
        <dbReference type="Proteomes" id="UP000195814"/>
    </source>
</evidence>
<dbReference type="RefSeq" id="WP_087489579.1">
    <property type="nucleotide sequence ID" value="NZ_CP015579.1"/>
</dbReference>
<dbReference type="EMBL" id="CP015579">
    <property type="protein sequence ID" value="ARU95218.1"/>
    <property type="molecule type" value="Genomic_DNA"/>
</dbReference>
<feature type="transmembrane region" description="Helical" evidence="7">
    <location>
        <begin position="157"/>
        <end position="175"/>
    </location>
</feature>
<sequence length="308" mass="31549">MTSQTSRPQAGIAAVLAASVLWGTTGTAATFASGVSPLAIGAVAMGGGGILQALLALPKMLSGRRQIAANWLNLLIGALAVAVYPLAFYASMHYAGVAAGTVISIGSAPLLSALIEYYFDGHPLSRQWICGASIGVAGMILLCIAEDRAATSGDSLQTLSGILLGLVAGFTYALYSWSARRMMHNSVNATAAMGSTFGAGGILLIPVLLLTGAPLLASTTNIAVALYMALVPMFIGYLCYGIGLARIKASTATTLSLTEPVVAALLAVTLVGERLPASGWAGIGLIILCLVIITLPARLFRLRRRVTA</sequence>
<evidence type="ECO:0000256" key="3">
    <source>
        <dbReference type="ARBA" id="ARBA00022475"/>
    </source>
</evidence>
<dbReference type="Proteomes" id="UP000195729">
    <property type="component" value="Chromosome"/>
</dbReference>
<keyword evidence="3" id="KW-1003">Cell membrane</keyword>
<gene>
    <name evidence="9" type="ORF">A7K98_16575</name>
    <name evidence="10" type="ORF">A7K99_16560</name>
</gene>
<dbReference type="PANTHER" id="PTHR32322">
    <property type="entry name" value="INNER MEMBRANE TRANSPORTER"/>
    <property type="match status" value="1"/>
</dbReference>
<protein>
    <recommendedName>
        <fullName evidence="8">EamA domain-containing protein</fullName>
    </recommendedName>
</protein>
<dbReference type="GO" id="GO:0016020">
    <property type="term" value="C:membrane"/>
    <property type="evidence" value="ECO:0007669"/>
    <property type="project" value="UniProtKB-SubCell"/>
</dbReference>
<feature type="transmembrane region" description="Helical" evidence="7">
    <location>
        <begin position="277"/>
        <end position="295"/>
    </location>
</feature>
<evidence type="ECO:0000256" key="7">
    <source>
        <dbReference type="SAM" id="Phobius"/>
    </source>
</evidence>
<name>A0A1Y0LC94_TATCI</name>
<evidence type="ECO:0000256" key="2">
    <source>
        <dbReference type="ARBA" id="ARBA00007362"/>
    </source>
</evidence>
<evidence type="ECO:0000256" key="5">
    <source>
        <dbReference type="ARBA" id="ARBA00022989"/>
    </source>
</evidence>